<evidence type="ECO:0000259" key="2">
    <source>
        <dbReference type="Pfam" id="PF18922"/>
    </source>
</evidence>
<reference evidence="3 4" key="1">
    <citation type="submission" date="2019-10" db="EMBL/GenBank/DDBJ databases">
        <authorList>
            <person name="Palmer J.M."/>
        </authorList>
    </citation>
    <scope>NUCLEOTIDE SEQUENCE [LARGE SCALE GENOMIC DNA]</scope>
    <source>
        <strain evidence="3 4">TWF718</strain>
    </source>
</reference>
<comment type="caution">
    <text evidence="3">The sequence shown here is derived from an EMBL/GenBank/DDBJ whole genome shotgun (WGS) entry which is preliminary data.</text>
</comment>
<feature type="region of interest" description="Disordered" evidence="1">
    <location>
        <begin position="11"/>
        <end position="48"/>
    </location>
</feature>
<sequence length="403" mass="44508">MAFQFVFPPLKEAPGDLPACEPAPKPNPKPGPKPALGPEPCATGPPPPPVGAAVAGAINGPLRQFDFHDGLSFKDKTAAYYSPPPTHRHSRQLSSHFSFGRRHCRFAAFMLSTRNVLVALTALALLSLVTIGRHSFGLSPTYNINPMSTASRQFRISSKVAAIADTSFSANHLPLVMHFAGVLGPEWPIVYYTSRETYNAHLKPGVANVSKVWTRAVNDGRIQVRFLPSKFDMTSRRGVNSFLANKWMWEDLAPAKHVLIFQADAMICANAYNTVDDFLGWDFIGATLAPEGGMYNGGLSLRNRDLTLKILNKYDYDSDPATQVFPFQGEDEWFSKHMNQMGGRLPSNEVALQFACEYHFHIRAQKRPMGYHKVHKAAPAKIAEIAQWCPEIHLAAPGKLGKK</sequence>
<evidence type="ECO:0000313" key="3">
    <source>
        <dbReference type="EMBL" id="KAK6342333.1"/>
    </source>
</evidence>
<evidence type="ECO:0000256" key="1">
    <source>
        <dbReference type="SAM" id="MobiDB-lite"/>
    </source>
</evidence>
<dbReference type="InterPro" id="IPR043729">
    <property type="entry name" value="DUF5672"/>
</dbReference>
<feature type="domain" description="DUF5672" evidence="2">
    <location>
        <begin position="221"/>
        <end position="372"/>
    </location>
</feature>
<protein>
    <recommendedName>
        <fullName evidence="2">DUF5672 domain-containing protein</fullName>
    </recommendedName>
</protein>
<proteinExistence type="predicted"/>
<evidence type="ECO:0000313" key="4">
    <source>
        <dbReference type="Proteomes" id="UP001313282"/>
    </source>
</evidence>
<dbReference type="Pfam" id="PF18922">
    <property type="entry name" value="DUF5672"/>
    <property type="match status" value="1"/>
</dbReference>
<dbReference type="EMBL" id="JAVHNR010000005">
    <property type="protein sequence ID" value="KAK6342333.1"/>
    <property type="molecule type" value="Genomic_DNA"/>
</dbReference>
<feature type="compositionally biased region" description="Pro residues" evidence="1">
    <location>
        <begin position="21"/>
        <end position="48"/>
    </location>
</feature>
<dbReference type="Proteomes" id="UP001313282">
    <property type="component" value="Unassembled WGS sequence"/>
</dbReference>
<accession>A0AAN8MV09</accession>
<name>A0AAN8MV09_9PEZI</name>
<gene>
    <name evidence="3" type="ORF">TWF718_007735</name>
</gene>
<dbReference type="AlphaFoldDB" id="A0AAN8MV09"/>
<organism evidence="3 4">
    <name type="scientific">Orbilia javanica</name>
    <dbReference type="NCBI Taxonomy" id="47235"/>
    <lineage>
        <taxon>Eukaryota</taxon>
        <taxon>Fungi</taxon>
        <taxon>Dikarya</taxon>
        <taxon>Ascomycota</taxon>
        <taxon>Pezizomycotina</taxon>
        <taxon>Orbiliomycetes</taxon>
        <taxon>Orbiliales</taxon>
        <taxon>Orbiliaceae</taxon>
        <taxon>Orbilia</taxon>
    </lineage>
</organism>
<keyword evidence="4" id="KW-1185">Reference proteome</keyword>